<gene>
    <name evidence="2" type="ORF">CWC19_17015</name>
    <name evidence="3" type="ORF">CWC20_02515</name>
</gene>
<accession>A0A5S3V495</accession>
<evidence type="ECO:0000313" key="2">
    <source>
        <dbReference type="EMBL" id="TMO65923.1"/>
    </source>
</evidence>
<evidence type="ECO:0000313" key="3">
    <source>
        <dbReference type="EMBL" id="TMO78040.1"/>
    </source>
</evidence>
<evidence type="ECO:0008006" key="6">
    <source>
        <dbReference type="Google" id="ProtNLM"/>
    </source>
</evidence>
<protein>
    <recommendedName>
        <fullName evidence="6">DUF2141 domain-containing protein</fullName>
    </recommendedName>
</protein>
<dbReference type="EMBL" id="PNBX01000082">
    <property type="protein sequence ID" value="TMO65923.1"/>
    <property type="molecule type" value="Genomic_DNA"/>
</dbReference>
<evidence type="ECO:0000313" key="4">
    <source>
        <dbReference type="Proteomes" id="UP000307164"/>
    </source>
</evidence>
<dbReference type="AlphaFoldDB" id="A0A5S3V495"/>
<sequence length="145" mass="16215">MLIRATLLCAMLAPFTVTSNPQVEPEGVLEVMINSAKNDDGEIQVTLMNNEAQFNSKETPVAICRKIITEKKSVCKFEKLTHGDYAIFAYHDENKNKTLDENFLGAPKEKLAVSGVDLAQNQSPTFTQSKFTFRSQLAQIFINLQ</sequence>
<dbReference type="Proteomes" id="UP000307217">
    <property type="component" value="Unassembled WGS sequence"/>
</dbReference>
<reference evidence="4 5" key="2">
    <citation type="submission" date="2019-06" db="EMBL/GenBank/DDBJ databases">
        <title>Co-occurence of chitin degradation, pigmentation and bioactivity in marine Pseudoalteromonas.</title>
        <authorList>
            <person name="Sonnenschein E.C."/>
            <person name="Bech P.K."/>
        </authorList>
    </citation>
    <scope>NUCLEOTIDE SEQUENCE [LARGE SCALE GENOMIC DNA]</scope>
    <source>
        <strain evidence="5">S3790</strain>
        <strain evidence="3 4">S3895</strain>
    </source>
</reference>
<dbReference type="Proteomes" id="UP000307164">
    <property type="component" value="Unassembled WGS sequence"/>
</dbReference>
<feature type="signal peptide" evidence="1">
    <location>
        <begin position="1"/>
        <end position="19"/>
    </location>
</feature>
<dbReference type="RefSeq" id="WP_138592964.1">
    <property type="nucleotide sequence ID" value="NZ_PNBW01000017.1"/>
</dbReference>
<dbReference type="InterPro" id="IPR018673">
    <property type="entry name" value="DUF2141"/>
</dbReference>
<reference evidence="2" key="3">
    <citation type="submission" date="2019-09" db="EMBL/GenBank/DDBJ databases">
        <title>Co-occurence of chitin degradation, pigmentation and bioactivity in marine Pseudoalteromonas.</title>
        <authorList>
            <person name="Sonnenschein E.C."/>
            <person name="Bech P.K."/>
        </authorList>
    </citation>
    <scope>NUCLEOTIDE SEQUENCE</scope>
    <source>
        <strain evidence="2">S3790</strain>
    </source>
</reference>
<dbReference type="OrthoDB" id="9788332at2"/>
<feature type="chain" id="PRO_5024445221" description="DUF2141 domain-containing protein" evidence="1">
    <location>
        <begin position="20"/>
        <end position="145"/>
    </location>
</feature>
<reference evidence="4 5" key="1">
    <citation type="submission" date="2018-01" db="EMBL/GenBank/DDBJ databases">
        <authorList>
            <person name="Paulsen S."/>
            <person name="Gram L.K."/>
        </authorList>
    </citation>
    <scope>NUCLEOTIDE SEQUENCE [LARGE SCALE GENOMIC DNA]</scope>
    <source>
        <strain evidence="2 5">S3790</strain>
        <strain evidence="3 4">S3895</strain>
    </source>
</reference>
<proteinExistence type="predicted"/>
<dbReference type="EMBL" id="PNBW01000017">
    <property type="protein sequence ID" value="TMO78040.1"/>
    <property type="molecule type" value="Genomic_DNA"/>
</dbReference>
<dbReference type="Pfam" id="PF09912">
    <property type="entry name" value="DUF2141"/>
    <property type="match status" value="1"/>
</dbReference>
<keyword evidence="1" id="KW-0732">Signal</keyword>
<organism evidence="2 5">
    <name type="scientific">Pseudoalteromonas aurantia</name>
    <dbReference type="NCBI Taxonomy" id="43654"/>
    <lineage>
        <taxon>Bacteria</taxon>
        <taxon>Pseudomonadati</taxon>
        <taxon>Pseudomonadota</taxon>
        <taxon>Gammaproteobacteria</taxon>
        <taxon>Alteromonadales</taxon>
        <taxon>Pseudoalteromonadaceae</taxon>
        <taxon>Pseudoalteromonas</taxon>
    </lineage>
</organism>
<comment type="caution">
    <text evidence="2">The sequence shown here is derived from an EMBL/GenBank/DDBJ whole genome shotgun (WGS) entry which is preliminary data.</text>
</comment>
<keyword evidence="4" id="KW-1185">Reference proteome</keyword>
<evidence type="ECO:0000256" key="1">
    <source>
        <dbReference type="SAM" id="SignalP"/>
    </source>
</evidence>
<evidence type="ECO:0000313" key="5">
    <source>
        <dbReference type="Proteomes" id="UP000307217"/>
    </source>
</evidence>
<name>A0A5S3V495_9GAMM</name>